<feature type="compositionally biased region" description="Basic and acidic residues" evidence="1">
    <location>
        <begin position="1"/>
        <end position="20"/>
    </location>
</feature>
<evidence type="ECO:0000313" key="3">
    <source>
        <dbReference type="Proteomes" id="UP001549921"/>
    </source>
</evidence>
<proteinExistence type="predicted"/>
<organism evidence="2 3">
    <name type="scientific">Loxostege sticticalis</name>
    <name type="common">Beet webworm moth</name>
    <dbReference type="NCBI Taxonomy" id="481309"/>
    <lineage>
        <taxon>Eukaryota</taxon>
        <taxon>Metazoa</taxon>
        <taxon>Ecdysozoa</taxon>
        <taxon>Arthropoda</taxon>
        <taxon>Hexapoda</taxon>
        <taxon>Insecta</taxon>
        <taxon>Pterygota</taxon>
        <taxon>Neoptera</taxon>
        <taxon>Endopterygota</taxon>
        <taxon>Lepidoptera</taxon>
        <taxon>Glossata</taxon>
        <taxon>Ditrysia</taxon>
        <taxon>Pyraloidea</taxon>
        <taxon>Crambidae</taxon>
        <taxon>Pyraustinae</taxon>
        <taxon>Loxostege</taxon>
    </lineage>
</organism>
<reference evidence="2 3" key="1">
    <citation type="submission" date="2024-06" db="EMBL/GenBank/DDBJ databases">
        <title>A chromosome-level genome assembly of beet webworm, Loxostege sticticalis.</title>
        <authorList>
            <person name="Zhang Y."/>
        </authorList>
    </citation>
    <scope>NUCLEOTIDE SEQUENCE [LARGE SCALE GENOMIC DNA]</scope>
    <source>
        <strain evidence="2">AQ028</strain>
        <tissue evidence="2">Male pupae</tissue>
    </source>
</reference>
<evidence type="ECO:0000313" key="2">
    <source>
        <dbReference type="EMBL" id="KAL0830035.1"/>
    </source>
</evidence>
<protein>
    <submittedName>
        <fullName evidence="2">Uncharacterized protein</fullName>
    </submittedName>
</protein>
<comment type="caution">
    <text evidence="2">The sequence shown here is derived from an EMBL/GenBank/DDBJ whole genome shotgun (WGS) entry which is preliminary data.</text>
</comment>
<accession>A0ABD0T0M5</accession>
<dbReference type="EMBL" id="JBEDNZ010000014">
    <property type="protein sequence ID" value="KAL0830035.1"/>
    <property type="molecule type" value="Genomic_DNA"/>
</dbReference>
<feature type="region of interest" description="Disordered" evidence="1">
    <location>
        <begin position="1"/>
        <end position="61"/>
    </location>
</feature>
<dbReference type="AlphaFoldDB" id="A0ABD0T0M5"/>
<dbReference type="Proteomes" id="UP001549921">
    <property type="component" value="Unassembled WGS sequence"/>
</dbReference>
<sequence length="116" mass="12846">MVDFMERHGDLSKPTREANGRLHNLQKWSELADFLNSDPTGDDRTPEKWRKRPRGPENGWRASAARPLSAIELRVLGITGTAAATGLVNVPEIGLLLNVTNLFLLLALKIPGSRSY</sequence>
<name>A0ABD0T0M5_LOXSC</name>
<evidence type="ECO:0000256" key="1">
    <source>
        <dbReference type="SAM" id="MobiDB-lite"/>
    </source>
</evidence>
<gene>
    <name evidence="2" type="ORF">ABMA28_003493</name>
</gene>